<dbReference type="Pfam" id="PF13181">
    <property type="entry name" value="TPR_8"/>
    <property type="match status" value="1"/>
</dbReference>
<dbReference type="InterPro" id="IPR011990">
    <property type="entry name" value="TPR-like_helical_dom_sf"/>
</dbReference>
<keyword evidence="6" id="KW-1185">Reference proteome</keyword>
<proteinExistence type="inferred from homology"/>
<dbReference type="EMBL" id="OY882871">
    <property type="protein sequence ID" value="CAK6436290.1"/>
    <property type="molecule type" value="Genomic_DNA"/>
</dbReference>
<feature type="repeat" description="TPR" evidence="4">
    <location>
        <begin position="340"/>
        <end position="373"/>
    </location>
</feature>
<dbReference type="Gene3D" id="1.25.40.10">
    <property type="entry name" value="Tetratricopeptide repeat domain"/>
    <property type="match status" value="3"/>
</dbReference>
<dbReference type="InterPro" id="IPR019734">
    <property type="entry name" value="TPR_rpt"/>
</dbReference>
<comment type="similarity">
    <text evidence="3">Belongs to the IFIT family.</text>
</comment>
<dbReference type="SMART" id="SM00028">
    <property type="entry name" value="TPR"/>
    <property type="match status" value="5"/>
</dbReference>
<dbReference type="Proteomes" id="UP001314169">
    <property type="component" value="Chromosome 14"/>
</dbReference>
<evidence type="ECO:0000256" key="1">
    <source>
        <dbReference type="ARBA" id="ARBA00022737"/>
    </source>
</evidence>
<evidence type="ECO:0000313" key="6">
    <source>
        <dbReference type="Proteomes" id="UP001314169"/>
    </source>
</evidence>
<dbReference type="Pfam" id="PF13176">
    <property type="entry name" value="TPR_7"/>
    <property type="match status" value="2"/>
</dbReference>
<name>A0ABN9ZD92_PIPNA</name>
<feature type="repeat" description="TPR" evidence="4">
    <location>
        <begin position="437"/>
        <end position="470"/>
    </location>
</feature>
<evidence type="ECO:0000256" key="2">
    <source>
        <dbReference type="ARBA" id="ARBA00022803"/>
    </source>
</evidence>
<feature type="repeat" description="TPR" evidence="4">
    <location>
        <begin position="251"/>
        <end position="284"/>
    </location>
</feature>
<dbReference type="PROSITE" id="PS50005">
    <property type="entry name" value="TPR"/>
    <property type="match status" value="4"/>
</dbReference>
<evidence type="ECO:0000313" key="5">
    <source>
        <dbReference type="EMBL" id="CAK6436290.1"/>
    </source>
</evidence>
<dbReference type="PANTHER" id="PTHR10271:SF34">
    <property type="entry name" value="INTERFERON-INDUCED PROTEIN WITH TETRATRICOPEPTIDE REPEATS 1"/>
    <property type="match status" value="1"/>
</dbReference>
<accession>A0ABN9ZD92</accession>
<sequence length="478" mass="55184">MSVNADEDQVRAKLKQLRCHFTWNLLIEDTELSDLEIRAFDEIEFLDTKFNVGIHNLLAYVKYLNGHNKEALESLKEAEDMMQAEHADQSDAIKLVTWGNYAWLYYHMHRLTDAQIYLDKVENTCKKSASSSSYTIECPDMDCAEGWALLKFGGKNYERAKACFEKALEVDPDNPEYSTGYAIVVFRLDGINKTSYVGEAFCVEPLKRAIRLNPEDAYIKALLAVKLQEIGQEAEGEKYIEEALANMSSQTYVYRYAAKFYRKKGAIDKALQLLRMALQATPSSAFLHHQMGLCYRAKSYQINTATNWQPRGQDRENNDRVAKSAISHFERAVELKPTFDIAYLHLAEMYVQVGSYSKAEDVYQKLLRVRSLEEETRQELYFRYGRFQEFQKKSLVDAIIYYLKAIKIEKPSFIRDKSISALEKVVLRKLQKNAVDIESLSILGFTYKLKGEMNKALEYYERALRLAVNFENPVGHTP</sequence>
<keyword evidence="2 4" id="KW-0802">TPR repeat</keyword>
<reference evidence="5" key="1">
    <citation type="submission" date="2023-12" db="EMBL/GenBank/DDBJ databases">
        <authorList>
            <person name="Brown T."/>
        </authorList>
    </citation>
    <scope>NUCLEOTIDE SEQUENCE</scope>
</reference>
<gene>
    <name evidence="5" type="ORF">MPIPNATIZW_LOCUS4596</name>
</gene>
<organism evidence="5 6">
    <name type="scientific">Pipistrellus nathusii</name>
    <name type="common">Nathusius' pipistrelle</name>
    <dbReference type="NCBI Taxonomy" id="59473"/>
    <lineage>
        <taxon>Eukaryota</taxon>
        <taxon>Metazoa</taxon>
        <taxon>Chordata</taxon>
        <taxon>Craniata</taxon>
        <taxon>Vertebrata</taxon>
        <taxon>Euteleostomi</taxon>
        <taxon>Mammalia</taxon>
        <taxon>Eutheria</taxon>
        <taxon>Laurasiatheria</taxon>
        <taxon>Chiroptera</taxon>
        <taxon>Yangochiroptera</taxon>
        <taxon>Vespertilionidae</taxon>
        <taxon>Pipistrellus</taxon>
    </lineage>
</organism>
<feature type="repeat" description="TPR" evidence="4">
    <location>
        <begin position="141"/>
        <end position="174"/>
    </location>
</feature>
<protein>
    <submittedName>
        <fullName evidence="5">Uncharacterized protein</fullName>
    </submittedName>
</protein>
<dbReference type="PANTHER" id="PTHR10271">
    <property type="entry name" value="INTERFERON-INDUCED PROTEIN WITH TETRATRICOPEPTIDE REPEATS"/>
    <property type="match status" value="1"/>
</dbReference>
<keyword evidence="1" id="KW-0677">Repeat</keyword>
<evidence type="ECO:0000256" key="3">
    <source>
        <dbReference type="ARBA" id="ARBA00038336"/>
    </source>
</evidence>
<evidence type="ECO:0000256" key="4">
    <source>
        <dbReference type="PROSITE-ProRule" id="PRU00339"/>
    </source>
</evidence>
<dbReference type="SUPFAM" id="SSF48452">
    <property type="entry name" value="TPR-like"/>
    <property type="match status" value="3"/>
</dbReference>